<accession>A0A2A4G4D5</accession>
<proteinExistence type="predicted"/>
<dbReference type="EMBL" id="NBWU01000004">
    <property type="protein sequence ID" value="PCE63819.1"/>
    <property type="molecule type" value="Genomic_DNA"/>
</dbReference>
<dbReference type="Proteomes" id="UP000219559">
    <property type="component" value="Unassembled WGS sequence"/>
</dbReference>
<sequence>MFSGLLFGQTKVSGTLTTSDRPLSGAKIENLSSRVAVSSNVTGDYSIQAKALDTLRYSYVGKETKEVIVAYGTQVLNLALEAEITDLDNVEVADARTGLDELRKAWVMNKDLFRTSVGYIDQNDKGIRILQNIPMDSIDRSQTDLARALAKIIDGRVYYRENPPFIMMNPKGHYGGRVIYDVDGLVSYKLPLFLDVDDIDRVSVLAGPKISARYEGRKLITENLANHSRKYGVGVGAIMVINTKRANKVREKGTDTYYDFAKRRDNAYNRDAKPYRVDYPDWIRERGFGQKSVDLVTLWTEQKEDLLKHPYQALLLSRFVTDEMGMPSVGKLMVTDLVRQYPTDVQLLLASAYVLDAWQAYEESGRVYKMILGQINNVQSIKNVAQNADLDAKPSYAANCYAEIASLQKGDTHQISELDSIVKTEVVGLYHKNKKKLGASTWNIGELPWYLKGRLLLEWSDPDAEFELELVNPNGQTLNWNHSSEENAALINQEKIQGLHSKQFIIDNTVLGPWQVNLVYLGNKSGHPTYFKLTSTQDFGTKSQKDTIGAFMMIADSGKIKLTSFSTKPLVSNNGR</sequence>
<dbReference type="InterPro" id="IPR008969">
    <property type="entry name" value="CarboxyPept-like_regulatory"/>
</dbReference>
<reference evidence="1 2" key="1">
    <citation type="submission" date="2017-04" db="EMBL/GenBank/DDBJ databases">
        <title>A new member of the family Flavobacteriaceae isolated from ascidians.</title>
        <authorList>
            <person name="Chen L."/>
        </authorList>
    </citation>
    <scope>NUCLEOTIDE SEQUENCE [LARGE SCALE GENOMIC DNA]</scope>
    <source>
        <strain evidence="1 2">HQA918</strain>
    </source>
</reference>
<name>A0A2A4G4D5_9FLAO</name>
<comment type="caution">
    <text evidence="1">The sequence shown here is derived from an EMBL/GenBank/DDBJ whole genome shotgun (WGS) entry which is preliminary data.</text>
</comment>
<dbReference type="AlphaFoldDB" id="A0A2A4G4D5"/>
<protein>
    <recommendedName>
        <fullName evidence="3">TonB-dependent receptor plug domain-containing protein</fullName>
    </recommendedName>
</protein>
<evidence type="ECO:0008006" key="3">
    <source>
        <dbReference type="Google" id="ProtNLM"/>
    </source>
</evidence>
<evidence type="ECO:0000313" key="2">
    <source>
        <dbReference type="Proteomes" id="UP000219559"/>
    </source>
</evidence>
<organism evidence="1 2">
    <name type="scientific">Sediminicola luteus</name>
    <dbReference type="NCBI Taxonomy" id="319238"/>
    <lineage>
        <taxon>Bacteria</taxon>
        <taxon>Pseudomonadati</taxon>
        <taxon>Bacteroidota</taxon>
        <taxon>Flavobacteriia</taxon>
        <taxon>Flavobacteriales</taxon>
        <taxon>Flavobacteriaceae</taxon>
        <taxon>Sediminicola</taxon>
    </lineage>
</organism>
<dbReference type="SUPFAM" id="SSF49464">
    <property type="entry name" value="Carboxypeptidase regulatory domain-like"/>
    <property type="match status" value="1"/>
</dbReference>
<gene>
    <name evidence="1" type="ORF">B7P33_11150</name>
</gene>
<keyword evidence="2" id="KW-1185">Reference proteome</keyword>
<evidence type="ECO:0000313" key="1">
    <source>
        <dbReference type="EMBL" id="PCE63819.1"/>
    </source>
</evidence>